<name>A0AAV4QH96_9ARAC</name>
<gene>
    <name evidence="1" type="ORF">CDAR_93401</name>
</gene>
<evidence type="ECO:0008006" key="3">
    <source>
        <dbReference type="Google" id="ProtNLM"/>
    </source>
</evidence>
<evidence type="ECO:0000313" key="1">
    <source>
        <dbReference type="EMBL" id="GIY07644.1"/>
    </source>
</evidence>
<organism evidence="1 2">
    <name type="scientific">Caerostris darwini</name>
    <dbReference type="NCBI Taxonomy" id="1538125"/>
    <lineage>
        <taxon>Eukaryota</taxon>
        <taxon>Metazoa</taxon>
        <taxon>Ecdysozoa</taxon>
        <taxon>Arthropoda</taxon>
        <taxon>Chelicerata</taxon>
        <taxon>Arachnida</taxon>
        <taxon>Araneae</taxon>
        <taxon>Araneomorphae</taxon>
        <taxon>Entelegynae</taxon>
        <taxon>Araneoidea</taxon>
        <taxon>Araneidae</taxon>
        <taxon>Caerostris</taxon>
    </lineage>
</organism>
<reference evidence="1 2" key="1">
    <citation type="submission" date="2021-06" db="EMBL/GenBank/DDBJ databases">
        <title>Caerostris darwini draft genome.</title>
        <authorList>
            <person name="Kono N."/>
            <person name="Arakawa K."/>
        </authorList>
    </citation>
    <scope>NUCLEOTIDE SEQUENCE [LARGE SCALE GENOMIC DNA]</scope>
</reference>
<evidence type="ECO:0000313" key="2">
    <source>
        <dbReference type="Proteomes" id="UP001054837"/>
    </source>
</evidence>
<dbReference type="EMBL" id="BPLQ01004374">
    <property type="protein sequence ID" value="GIY07644.1"/>
    <property type="molecule type" value="Genomic_DNA"/>
</dbReference>
<sequence>MYGNKSVKIQPEILKLPLMMVHKGVGCRTSLRETQLYVLERCHEPHTRDEIKKYVLFSFAHPVQKQSRNNGAISSLENSRLRSRCSGGVLSEILSLPVH</sequence>
<comment type="caution">
    <text evidence="1">The sequence shown here is derived from an EMBL/GenBank/DDBJ whole genome shotgun (WGS) entry which is preliminary data.</text>
</comment>
<protein>
    <recommendedName>
        <fullName evidence="3">DNA-directed RNA polymerase</fullName>
    </recommendedName>
</protein>
<keyword evidence="2" id="KW-1185">Reference proteome</keyword>
<dbReference type="Proteomes" id="UP001054837">
    <property type="component" value="Unassembled WGS sequence"/>
</dbReference>
<dbReference type="AlphaFoldDB" id="A0AAV4QH96"/>
<proteinExistence type="predicted"/>
<accession>A0AAV4QH96</accession>